<feature type="compositionally biased region" description="Low complexity" evidence="1">
    <location>
        <begin position="57"/>
        <end position="67"/>
    </location>
</feature>
<evidence type="ECO:0000313" key="3">
    <source>
        <dbReference type="Proteomes" id="UP001278500"/>
    </source>
</evidence>
<feature type="compositionally biased region" description="Low complexity" evidence="1">
    <location>
        <begin position="187"/>
        <end position="199"/>
    </location>
</feature>
<reference evidence="2" key="2">
    <citation type="submission" date="2023-06" db="EMBL/GenBank/DDBJ databases">
        <authorList>
            <consortium name="Lawrence Berkeley National Laboratory"/>
            <person name="Haridas S."/>
            <person name="Hensen N."/>
            <person name="Bonometti L."/>
            <person name="Westerberg I."/>
            <person name="Brannstrom I.O."/>
            <person name="Guillou S."/>
            <person name="Cros-Aarteil S."/>
            <person name="Calhoun S."/>
            <person name="Kuo A."/>
            <person name="Mondo S."/>
            <person name="Pangilinan J."/>
            <person name="Riley R."/>
            <person name="Labutti K."/>
            <person name="Andreopoulos B."/>
            <person name="Lipzen A."/>
            <person name="Chen C."/>
            <person name="Yanf M."/>
            <person name="Daum C."/>
            <person name="Ng V."/>
            <person name="Clum A."/>
            <person name="Steindorff A."/>
            <person name="Ohm R."/>
            <person name="Martin F."/>
            <person name="Silar P."/>
            <person name="Natvig D."/>
            <person name="Lalanne C."/>
            <person name="Gautier V."/>
            <person name="Ament-Velasquez S.L."/>
            <person name="Kruys A."/>
            <person name="Hutchinson M.I."/>
            <person name="Powell A.J."/>
            <person name="Barry K."/>
            <person name="Miller A.N."/>
            <person name="Grigoriev I.V."/>
            <person name="Debuchy R."/>
            <person name="Gladieux P."/>
            <person name="Thoren M.H."/>
            <person name="Johannesson H."/>
        </authorList>
    </citation>
    <scope>NUCLEOTIDE SEQUENCE</scope>
    <source>
        <strain evidence="2">CBS 560.94</strain>
    </source>
</reference>
<evidence type="ECO:0000256" key="1">
    <source>
        <dbReference type="SAM" id="MobiDB-lite"/>
    </source>
</evidence>
<proteinExistence type="predicted"/>
<organism evidence="2 3">
    <name type="scientific">Neurospora tetraspora</name>
    <dbReference type="NCBI Taxonomy" id="94610"/>
    <lineage>
        <taxon>Eukaryota</taxon>
        <taxon>Fungi</taxon>
        <taxon>Dikarya</taxon>
        <taxon>Ascomycota</taxon>
        <taxon>Pezizomycotina</taxon>
        <taxon>Sordariomycetes</taxon>
        <taxon>Sordariomycetidae</taxon>
        <taxon>Sordariales</taxon>
        <taxon>Sordariaceae</taxon>
        <taxon>Neurospora</taxon>
    </lineage>
</organism>
<dbReference type="AlphaFoldDB" id="A0AAE0MP99"/>
<protein>
    <submittedName>
        <fullName evidence="2">Uncharacterized protein</fullName>
    </submittedName>
</protein>
<keyword evidence="3" id="KW-1185">Reference proteome</keyword>
<comment type="caution">
    <text evidence="2">The sequence shown here is derived from an EMBL/GenBank/DDBJ whole genome shotgun (WGS) entry which is preliminary data.</text>
</comment>
<feature type="compositionally biased region" description="Polar residues" evidence="1">
    <location>
        <begin position="99"/>
        <end position="108"/>
    </location>
</feature>
<dbReference type="Proteomes" id="UP001278500">
    <property type="component" value="Unassembled WGS sequence"/>
</dbReference>
<dbReference type="RefSeq" id="XP_062678469.1">
    <property type="nucleotide sequence ID" value="XM_062829851.1"/>
</dbReference>
<feature type="compositionally biased region" description="Polar residues" evidence="1">
    <location>
        <begin position="222"/>
        <end position="231"/>
    </location>
</feature>
<feature type="region of interest" description="Disordered" evidence="1">
    <location>
        <begin position="57"/>
        <end position="148"/>
    </location>
</feature>
<dbReference type="GeneID" id="87867005"/>
<gene>
    <name evidence="2" type="ORF">B0H65DRAFT_551854</name>
</gene>
<reference evidence="2" key="1">
    <citation type="journal article" date="2023" name="Mol. Phylogenet. Evol.">
        <title>Genome-scale phylogeny and comparative genomics of the fungal order Sordariales.</title>
        <authorList>
            <person name="Hensen N."/>
            <person name="Bonometti L."/>
            <person name="Westerberg I."/>
            <person name="Brannstrom I.O."/>
            <person name="Guillou S."/>
            <person name="Cros-Aarteil S."/>
            <person name="Calhoun S."/>
            <person name="Haridas S."/>
            <person name="Kuo A."/>
            <person name="Mondo S."/>
            <person name="Pangilinan J."/>
            <person name="Riley R."/>
            <person name="LaButti K."/>
            <person name="Andreopoulos B."/>
            <person name="Lipzen A."/>
            <person name="Chen C."/>
            <person name="Yan M."/>
            <person name="Daum C."/>
            <person name="Ng V."/>
            <person name="Clum A."/>
            <person name="Steindorff A."/>
            <person name="Ohm R.A."/>
            <person name="Martin F."/>
            <person name="Silar P."/>
            <person name="Natvig D.O."/>
            <person name="Lalanne C."/>
            <person name="Gautier V."/>
            <person name="Ament-Velasquez S.L."/>
            <person name="Kruys A."/>
            <person name="Hutchinson M.I."/>
            <person name="Powell A.J."/>
            <person name="Barry K."/>
            <person name="Miller A.N."/>
            <person name="Grigoriev I.V."/>
            <person name="Debuchy R."/>
            <person name="Gladieux P."/>
            <person name="Hiltunen Thoren M."/>
            <person name="Johannesson H."/>
        </authorList>
    </citation>
    <scope>NUCLEOTIDE SEQUENCE</scope>
    <source>
        <strain evidence="2">CBS 560.94</strain>
    </source>
</reference>
<dbReference type="EMBL" id="JAUEPP010000007">
    <property type="protein sequence ID" value="KAK3339109.1"/>
    <property type="molecule type" value="Genomic_DNA"/>
</dbReference>
<name>A0AAE0MP99_9PEZI</name>
<sequence>MNASQSQPLFYSPALPSELLWYIIHRCSYPTTLIVCSSRLEFLAALARDIKRGQQQEVYEEQSQGEQEQGEQKTSFQPEPDQEGISTDTQHREEEPQESSHSQLPRPSQQQQAIIAPQPTQDQPTKTTTTATTTKITPGPGPGPSPWVPSQLLASPLYQLAVTRHIRTVFIPTVSHLRAFLSVFDPSSTNSTNNSSSSTGNKVPAPPPPPPYGSGSGPDHQPGSSNHGGHQTTTQRIIIVYGFLALHRDSSEWSVQGLNNSVAVLLEAGRRVGLGVVVVEPVGHHHDCHDDDEKKGVLPRSMGMMMESLLGEKMPVVSGSALKGTGAGDLERSVGIAGKTVDVRRVLGRWFRFGVGEWERERERGCCLER</sequence>
<feature type="compositionally biased region" description="Low complexity" evidence="1">
    <location>
        <begin position="109"/>
        <end position="138"/>
    </location>
</feature>
<evidence type="ECO:0000313" key="2">
    <source>
        <dbReference type="EMBL" id="KAK3339109.1"/>
    </source>
</evidence>
<accession>A0AAE0MP99</accession>
<feature type="region of interest" description="Disordered" evidence="1">
    <location>
        <begin position="185"/>
        <end position="231"/>
    </location>
</feature>